<dbReference type="OrthoDB" id="3501850at2759"/>
<dbReference type="GO" id="GO:0005634">
    <property type="term" value="C:nucleus"/>
    <property type="evidence" value="ECO:0007669"/>
    <property type="project" value="UniProtKB-SubCell"/>
</dbReference>
<proteinExistence type="inferred from homology"/>
<accession>A0A3S5BU00</accession>
<comment type="caution">
    <text evidence="11">The sequence shown here is derived from an EMBL/GenBank/DDBJ whole genome shotgun (WGS) entry which is preliminary data.</text>
</comment>
<evidence type="ECO:0000259" key="10">
    <source>
        <dbReference type="PROSITE" id="PS50071"/>
    </source>
</evidence>
<dbReference type="Gene3D" id="1.10.10.60">
    <property type="entry name" value="Homeodomain-like"/>
    <property type="match status" value="1"/>
</dbReference>
<feature type="region of interest" description="Disordered" evidence="9">
    <location>
        <begin position="197"/>
        <end position="297"/>
    </location>
</feature>
<name>A0A3S5BU00_9PLAT</name>
<dbReference type="PANTHER" id="PTHR10390:SF33">
    <property type="entry name" value="PROTEIN OPTIX"/>
    <property type="match status" value="1"/>
</dbReference>
<evidence type="ECO:0000313" key="11">
    <source>
        <dbReference type="EMBL" id="VEL18328.1"/>
    </source>
</evidence>
<keyword evidence="4 7" id="KW-0238">DNA-binding</keyword>
<evidence type="ECO:0000256" key="7">
    <source>
        <dbReference type="PROSITE-ProRule" id="PRU00108"/>
    </source>
</evidence>
<feature type="domain" description="Homeobox" evidence="10">
    <location>
        <begin position="8"/>
        <end position="68"/>
    </location>
</feature>
<dbReference type="Proteomes" id="UP000784294">
    <property type="component" value="Unassembled WGS sequence"/>
</dbReference>
<evidence type="ECO:0000256" key="3">
    <source>
        <dbReference type="ARBA" id="ARBA00022473"/>
    </source>
</evidence>
<feature type="DNA-binding region" description="Homeobox" evidence="7">
    <location>
        <begin position="10"/>
        <end position="69"/>
    </location>
</feature>
<reference evidence="11" key="1">
    <citation type="submission" date="2018-11" db="EMBL/GenBank/DDBJ databases">
        <authorList>
            <consortium name="Pathogen Informatics"/>
        </authorList>
    </citation>
    <scope>NUCLEOTIDE SEQUENCE</scope>
</reference>
<evidence type="ECO:0000256" key="8">
    <source>
        <dbReference type="RuleBase" id="RU000682"/>
    </source>
</evidence>
<dbReference type="FunFam" id="1.10.10.60:FF:000046">
    <property type="entry name" value="SIX homeobox 3"/>
    <property type="match status" value="1"/>
</dbReference>
<evidence type="ECO:0000313" key="12">
    <source>
        <dbReference type="Proteomes" id="UP000784294"/>
    </source>
</evidence>
<keyword evidence="6 7" id="KW-0539">Nucleus</keyword>
<dbReference type="Pfam" id="PF00046">
    <property type="entry name" value="Homeodomain"/>
    <property type="match status" value="1"/>
</dbReference>
<organism evidence="11 12">
    <name type="scientific">Protopolystoma xenopodis</name>
    <dbReference type="NCBI Taxonomy" id="117903"/>
    <lineage>
        <taxon>Eukaryota</taxon>
        <taxon>Metazoa</taxon>
        <taxon>Spiralia</taxon>
        <taxon>Lophotrochozoa</taxon>
        <taxon>Platyhelminthes</taxon>
        <taxon>Monogenea</taxon>
        <taxon>Polyopisthocotylea</taxon>
        <taxon>Polystomatidea</taxon>
        <taxon>Polystomatidae</taxon>
        <taxon>Protopolystoma</taxon>
    </lineage>
</organism>
<gene>
    <name evidence="11" type="ORF">PXEA_LOCUS11768</name>
</gene>
<dbReference type="GO" id="GO:0005667">
    <property type="term" value="C:transcription regulator complex"/>
    <property type="evidence" value="ECO:0007669"/>
    <property type="project" value="TreeGrafter"/>
</dbReference>
<feature type="compositionally biased region" description="Basic and acidic residues" evidence="9">
    <location>
        <begin position="158"/>
        <end position="176"/>
    </location>
</feature>
<feature type="compositionally biased region" description="Basic and acidic residues" evidence="9">
    <location>
        <begin position="258"/>
        <end position="273"/>
    </location>
</feature>
<evidence type="ECO:0000256" key="4">
    <source>
        <dbReference type="ARBA" id="ARBA00023125"/>
    </source>
</evidence>
<feature type="compositionally biased region" description="Basic and acidic residues" evidence="9">
    <location>
        <begin position="197"/>
        <end position="232"/>
    </location>
</feature>
<evidence type="ECO:0000256" key="6">
    <source>
        <dbReference type="ARBA" id="ARBA00023242"/>
    </source>
</evidence>
<evidence type="ECO:0000256" key="1">
    <source>
        <dbReference type="ARBA" id="ARBA00004123"/>
    </source>
</evidence>
<evidence type="ECO:0000256" key="5">
    <source>
        <dbReference type="ARBA" id="ARBA00023155"/>
    </source>
</evidence>
<dbReference type="AlphaFoldDB" id="A0A3S5BU00"/>
<dbReference type="PANTHER" id="PTHR10390">
    <property type="entry name" value="HOMEOBOX PROTEIN SIX"/>
    <property type="match status" value="1"/>
</dbReference>
<dbReference type="EMBL" id="CAAALY010036532">
    <property type="protein sequence ID" value="VEL18328.1"/>
    <property type="molecule type" value="Genomic_DNA"/>
</dbReference>
<sequence>MCFVHIFSAGEQRTHCFKERTRSLLKACYLHDPYPSPAKKFELANLTGLTATQVGNWFKNRRQRDRAAMIRTAAASKSSGPLQPDNEIPVEVDLSVVTMDTGTVDAGREAALQTRLASETGAKIRLAEQHSQVWLSPQPAWSEANSAENLDGSIESQRYSEEGAGEKEEGGERGSNDEAGLFYCHCLNAEHEVRLEGGHGAKKQRLERTETDDDRDHFDADKSPSFDGKVTEDGVSPGRLEAGGEEPRGTKKPGKTYEPSKAKAPSDRRRDEEQSQEYLHKVTNNTEGQSSKTKLFK</sequence>
<comment type="subcellular location">
    <subcellularLocation>
        <location evidence="1 7 8">Nucleus</location>
    </subcellularLocation>
</comment>
<keyword evidence="3" id="KW-0217">Developmental protein</keyword>
<evidence type="ECO:0000256" key="2">
    <source>
        <dbReference type="ARBA" id="ARBA00008161"/>
    </source>
</evidence>
<dbReference type="CDD" id="cd00086">
    <property type="entry name" value="homeodomain"/>
    <property type="match status" value="1"/>
</dbReference>
<feature type="region of interest" description="Disordered" evidence="9">
    <location>
        <begin position="153"/>
        <end position="176"/>
    </location>
</feature>
<keyword evidence="12" id="KW-1185">Reference proteome</keyword>
<evidence type="ECO:0000256" key="9">
    <source>
        <dbReference type="SAM" id="MobiDB-lite"/>
    </source>
</evidence>
<dbReference type="InterPro" id="IPR001356">
    <property type="entry name" value="HD"/>
</dbReference>
<dbReference type="PROSITE" id="PS50071">
    <property type="entry name" value="HOMEOBOX_2"/>
    <property type="match status" value="1"/>
</dbReference>
<keyword evidence="5 7" id="KW-0371">Homeobox</keyword>
<feature type="compositionally biased region" description="Polar residues" evidence="9">
    <location>
        <begin position="282"/>
        <end position="297"/>
    </location>
</feature>
<dbReference type="GO" id="GO:0000981">
    <property type="term" value="F:DNA-binding transcription factor activity, RNA polymerase II-specific"/>
    <property type="evidence" value="ECO:0007669"/>
    <property type="project" value="TreeGrafter"/>
</dbReference>
<dbReference type="SUPFAM" id="SSF46689">
    <property type="entry name" value="Homeodomain-like"/>
    <property type="match status" value="1"/>
</dbReference>
<dbReference type="SMART" id="SM00389">
    <property type="entry name" value="HOX"/>
    <property type="match status" value="1"/>
</dbReference>
<comment type="similarity">
    <text evidence="2">Belongs to the SIX/Sine oculis homeobox family.</text>
</comment>
<dbReference type="InterPro" id="IPR009057">
    <property type="entry name" value="Homeodomain-like_sf"/>
</dbReference>
<protein>
    <recommendedName>
        <fullName evidence="10">Homeobox domain-containing protein</fullName>
    </recommendedName>
</protein>
<dbReference type="GO" id="GO:0000978">
    <property type="term" value="F:RNA polymerase II cis-regulatory region sequence-specific DNA binding"/>
    <property type="evidence" value="ECO:0007669"/>
    <property type="project" value="TreeGrafter"/>
</dbReference>